<protein>
    <submittedName>
        <fullName evidence="3">Uncharacterized protein</fullName>
    </submittedName>
</protein>
<feature type="compositionally biased region" description="Polar residues" evidence="2">
    <location>
        <begin position="162"/>
        <end position="181"/>
    </location>
</feature>
<reference evidence="3" key="2">
    <citation type="submission" date="2023-05" db="EMBL/GenBank/DDBJ databases">
        <authorList>
            <person name="Schelkunov M.I."/>
        </authorList>
    </citation>
    <scope>NUCLEOTIDE SEQUENCE</scope>
    <source>
        <strain evidence="3">Hsosn_3</strain>
        <tissue evidence="3">Leaf</tissue>
    </source>
</reference>
<organism evidence="3 4">
    <name type="scientific">Heracleum sosnowskyi</name>
    <dbReference type="NCBI Taxonomy" id="360622"/>
    <lineage>
        <taxon>Eukaryota</taxon>
        <taxon>Viridiplantae</taxon>
        <taxon>Streptophyta</taxon>
        <taxon>Embryophyta</taxon>
        <taxon>Tracheophyta</taxon>
        <taxon>Spermatophyta</taxon>
        <taxon>Magnoliopsida</taxon>
        <taxon>eudicotyledons</taxon>
        <taxon>Gunneridae</taxon>
        <taxon>Pentapetalae</taxon>
        <taxon>asterids</taxon>
        <taxon>campanulids</taxon>
        <taxon>Apiales</taxon>
        <taxon>Apiaceae</taxon>
        <taxon>Apioideae</taxon>
        <taxon>apioid superclade</taxon>
        <taxon>Tordylieae</taxon>
        <taxon>Tordyliinae</taxon>
        <taxon>Heracleum</taxon>
    </lineage>
</organism>
<dbReference type="EMBL" id="JAUIZM010000008">
    <property type="protein sequence ID" value="KAK1368386.1"/>
    <property type="molecule type" value="Genomic_DNA"/>
</dbReference>
<sequence length="468" mass="52907">MVYSSTLFSSSGKVEYAITNHVAFMKKESVHADFHPLMDFLNNSPVSYALTARPTIYAKIVQEIWSSACISEAEIRIKINGKSYTITPSVINEALHLPNSNFESLPTDEEDLHIKDKDDTLQVFVQSKALFSHLVKNNFNGNVDFVLPRHIQVQVTILSSSPARVAPQSQSGTKAASSVSPNGKRKRTTLPTITTYYKSITVDGDEENETATEVHPPHKKMAASVVKPPRGTRYGVPVVELTSSEEDNPKCDLPPLEPSVEPNSQEEVLLDDRQHLVNAAYVLKFQLVARLTSPAEKLRTEDMNDLADRCYNALRELGVDCTSFRREVYKLITQHQKVEYAAKNKENWNDRDIKARYNQQVVSLSNMTKKLSSAEDKLSRAKTKREELKTALLRLTEELSEEEDTIKTLTEERDECKEAHSEVEVEFEKLVVEKNKGYVAFEAIDACYNTARKEFERMTNQLLQSIGK</sequence>
<evidence type="ECO:0000313" key="4">
    <source>
        <dbReference type="Proteomes" id="UP001237642"/>
    </source>
</evidence>
<keyword evidence="1" id="KW-0175">Coiled coil</keyword>
<keyword evidence="4" id="KW-1185">Reference proteome</keyword>
<feature type="coiled-coil region" evidence="1">
    <location>
        <begin position="364"/>
        <end position="426"/>
    </location>
</feature>
<dbReference type="Proteomes" id="UP001237642">
    <property type="component" value="Unassembled WGS sequence"/>
</dbReference>
<accession>A0AAD8MCB5</accession>
<name>A0AAD8MCB5_9APIA</name>
<evidence type="ECO:0000256" key="2">
    <source>
        <dbReference type="SAM" id="MobiDB-lite"/>
    </source>
</evidence>
<reference evidence="3" key="1">
    <citation type="submission" date="2023-02" db="EMBL/GenBank/DDBJ databases">
        <title>Genome of toxic invasive species Heracleum sosnowskyi carries increased number of genes despite the absence of recent whole-genome duplications.</title>
        <authorList>
            <person name="Schelkunov M."/>
            <person name="Shtratnikova V."/>
            <person name="Makarenko M."/>
            <person name="Klepikova A."/>
            <person name="Omelchenko D."/>
            <person name="Novikova G."/>
            <person name="Obukhova E."/>
            <person name="Bogdanov V."/>
            <person name="Penin A."/>
            <person name="Logacheva M."/>
        </authorList>
    </citation>
    <scope>NUCLEOTIDE SEQUENCE</scope>
    <source>
        <strain evidence="3">Hsosn_3</strain>
        <tissue evidence="3">Leaf</tissue>
    </source>
</reference>
<gene>
    <name evidence="3" type="ORF">POM88_034478</name>
</gene>
<dbReference type="AlphaFoldDB" id="A0AAD8MCB5"/>
<proteinExistence type="predicted"/>
<evidence type="ECO:0000256" key="1">
    <source>
        <dbReference type="SAM" id="Coils"/>
    </source>
</evidence>
<comment type="caution">
    <text evidence="3">The sequence shown here is derived from an EMBL/GenBank/DDBJ whole genome shotgun (WGS) entry which is preliminary data.</text>
</comment>
<evidence type="ECO:0000313" key="3">
    <source>
        <dbReference type="EMBL" id="KAK1368386.1"/>
    </source>
</evidence>
<feature type="region of interest" description="Disordered" evidence="2">
    <location>
        <begin position="162"/>
        <end position="188"/>
    </location>
</feature>